<organism evidence="5 6">
    <name type="scientific">Williamsoniiplasma lucivorax</name>
    <dbReference type="NCBI Taxonomy" id="209274"/>
    <lineage>
        <taxon>Bacteria</taxon>
        <taxon>Bacillati</taxon>
        <taxon>Mycoplasmatota</taxon>
        <taxon>Mollicutes</taxon>
        <taxon>Entomoplasmatales</taxon>
        <taxon>Williamsoniiplasma</taxon>
    </lineage>
</organism>
<dbReference type="STRING" id="1399797.GCA_000518285_00781"/>
<keyword evidence="2 3" id="KW-0694">RNA-binding</keyword>
<name>A0A2S5RFP7_9MOLU</name>
<dbReference type="Pfam" id="PF01588">
    <property type="entry name" value="tRNA_bind"/>
    <property type="match status" value="1"/>
</dbReference>
<dbReference type="RefSeq" id="WP_028126599.1">
    <property type="nucleotide sequence ID" value="NZ_PHNE01000001.1"/>
</dbReference>
<dbReference type="SUPFAM" id="SSF50249">
    <property type="entry name" value="Nucleic acid-binding proteins"/>
    <property type="match status" value="1"/>
</dbReference>
<proteinExistence type="predicted"/>
<dbReference type="Proteomes" id="UP000237865">
    <property type="component" value="Unassembled WGS sequence"/>
</dbReference>
<dbReference type="InterPro" id="IPR033714">
    <property type="entry name" value="tRNA_bind_bactPheRS"/>
</dbReference>
<dbReference type="NCBIfam" id="NF045760">
    <property type="entry name" value="YtpR"/>
    <property type="match status" value="1"/>
</dbReference>
<evidence type="ECO:0000256" key="2">
    <source>
        <dbReference type="ARBA" id="ARBA00022884"/>
    </source>
</evidence>
<dbReference type="EMBL" id="PHNE01000001">
    <property type="protein sequence ID" value="PPE06133.1"/>
    <property type="molecule type" value="Genomic_DNA"/>
</dbReference>
<comment type="caution">
    <text evidence="5">The sequence shown here is derived from an EMBL/GenBank/DDBJ whole genome shotgun (WGS) entry which is preliminary data.</text>
</comment>
<reference evidence="5 6" key="1">
    <citation type="submission" date="2017-11" db="EMBL/GenBank/DDBJ databases">
        <title>Genome sequence of Entomoplasma lucivorax PIPN-2 (ATCC 49196).</title>
        <authorList>
            <person name="Lo W.-S."/>
            <person name="Gasparich G.E."/>
            <person name="Kuo C.-H."/>
        </authorList>
    </citation>
    <scope>NUCLEOTIDE SEQUENCE [LARGE SCALE GENOMIC DNA]</scope>
    <source>
        <strain evidence="5 6">PIPN-2</strain>
    </source>
</reference>
<evidence type="ECO:0000256" key="1">
    <source>
        <dbReference type="ARBA" id="ARBA00022555"/>
    </source>
</evidence>
<evidence type="ECO:0000313" key="6">
    <source>
        <dbReference type="Proteomes" id="UP000237865"/>
    </source>
</evidence>
<accession>A0A2S5RFP7</accession>
<dbReference type="CDD" id="cd02796">
    <property type="entry name" value="tRNA_bind_bactPheRS"/>
    <property type="match status" value="1"/>
</dbReference>
<dbReference type="AlphaFoldDB" id="A0A2S5RFP7"/>
<gene>
    <name evidence="5" type="ORF">ELUCI_v1c04240</name>
</gene>
<sequence>MEKKYGIFYNVEFDTLLITLEKPSSHPEIETKGNITIIKSGDEITGFNIANISDEIVFTPGLISETRKAINFVEQQLRNIYPLTQLPQFVICQVLEIQPIEGTQLKACKVQNNDGVVDVVTAAKNVAVGTLTVMATDGTWLPNGNVIHSGMMRGYPTVGMFCSVNELNFRDKDFNEEGVIILDQSYQAHVGASFWGVYETRQ</sequence>
<protein>
    <recommendedName>
        <fullName evidence="4">tRNA-binding domain-containing protein</fullName>
    </recommendedName>
</protein>
<keyword evidence="6" id="KW-1185">Reference proteome</keyword>
<feature type="domain" description="TRNA-binding" evidence="4">
    <location>
        <begin position="83"/>
        <end position="195"/>
    </location>
</feature>
<dbReference type="InterPro" id="IPR002547">
    <property type="entry name" value="tRNA-bd_dom"/>
</dbReference>
<dbReference type="InterPro" id="IPR037154">
    <property type="entry name" value="YtpR-like_sf"/>
</dbReference>
<dbReference type="InterPro" id="IPR012340">
    <property type="entry name" value="NA-bd_OB-fold"/>
</dbReference>
<dbReference type="PROSITE" id="PS50886">
    <property type="entry name" value="TRBD"/>
    <property type="match status" value="1"/>
</dbReference>
<evidence type="ECO:0000256" key="3">
    <source>
        <dbReference type="PROSITE-ProRule" id="PRU00209"/>
    </source>
</evidence>
<evidence type="ECO:0000259" key="4">
    <source>
        <dbReference type="PROSITE" id="PS50886"/>
    </source>
</evidence>
<keyword evidence="1 3" id="KW-0820">tRNA-binding</keyword>
<dbReference type="Gene3D" id="2.40.50.140">
    <property type="entry name" value="Nucleic acid-binding proteins"/>
    <property type="match status" value="1"/>
</dbReference>
<dbReference type="Gene3D" id="3.30.1940.10">
    <property type="entry name" value="YtpR-like"/>
    <property type="match status" value="1"/>
</dbReference>
<dbReference type="GO" id="GO:0000049">
    <property type="term" value="F:tRNA binding"/>
    <property type="evidence" value="ECO:0007669"/>
    <property type="project" value="UniProtKB-UniRule"/>
</dbReference>
<evidence type="ECO:0000313" key="5">
    <source>
        <dbReference type="EMBL" id="PPE06133.1"/>
    </source>
</evidence>